<proteinExistence type="predicted"/>
<evidence type="ECO:0000313" key="2">
    <source>
        <dbReference type="Proteomes" id="UP000226442"/>
    </source>
</evidence>
<comment type="caution">
    <text evidence="1">The sequence shown here is derived from an EMBL/GenBank/DDBJ whole genome shotgun (WGS) entry which is preliminary data.</text>
</comment>
<evidence type="ECO:0000313" key="1">
    <source>
        <dbReference type="EMBL" id="PHX55115.1"/>
    </source>
</evidence>
<gene>
    <name evidence="1" type="ORF">CP500_012440</name>
</gene>
<reference evidence="1" key="1">
    <citation type="submission" date="2017-10" db="EMBL/GenBank/DDBJ databases">
        <title>Draft genome sequence of the planktic cyanobacteria Tychonema bourrellyi isolated from alpine lentic freshwater.</title>
        <authorList>
            <person name="Tett A."/>
            <person name="Armanini F."/>
            <person name="Asnicar F."/>
            <person name="Boscaini A."/>
            <person name="Pasolli E."/>
            <person name="Zolfo M."/>
            <person name="Donati C."/>
            <person name="Salmaso N."/>
            <person name="Segata N."/>
        </authorList>
    </citation>
    <scope>NUCLEOTIDE SEQUENCE</scope>
    <source>
        <strain evidence="1">FEM_GT703</strain>
    </source>
</reference>
<accession>A0A2G4F030</accession>
<organism evidence="1 2">
    <name type="scientific">Tychonema bourrellyi FEM_GT703</name>
    <dbReference type="NCBI Taxonomy" id="2040638"/>
    <lineage>
        <taxon>Bacteria</taxon>
        <taxon>Bacillati</taxon>
        <taxon>Cyanobacteriota</taxon>
        <taxon>Cyanophyceae</taxon>
        <taxon>Oscillatoriophycideae</taxon>
        <taxon>Oscillatoriales</taxon>
        <taxon>Microcoleaceae</taxon>
        <taxon>Tychonema</taxon>
    </lineage>
</organism>
<dbReference type="Proteomes" id="UP000226442">
    <property type="component" value="Unassembled WGS sequence"/>
</dbReference>
<dbReference type="AlphaFoldDB" id="A0A2G4F030"/>
<dbReference type="EMBL" id="NXIB02000064">
    <property type="protein sequence ID" value="PHX55115.1"/>
    <property type="molecule type" value="Genomic_DNA"/>
</dbReference>
<dbReference type="OrthoDB" id="467488at2"/>
<name>A0A2G4F030_9CYAN</name>
<protein>
    <submittedName>
        <fullName evidence="1">Uncharacterized protein</fullName>
    </submittedName>
</protein>
<sequence>MEPADTYKGWIIQSQKVFYVEVWDSRGNRHVAVQNAKTEDEALELAKQWIDKYESKPGRMAMDEPYPFGDVIDMPF</sequence>
<keyword evidence="2" id="KW-1185">Reference proteome</keyword>